<proteinExistence type="predicted"/>
<accession>A0A1D9LNR2</accession>
<dbReference type="EMBL" id="CP017707">
    <property type="protein sequence ID" value="AOZ52879.1"/>
    <property type="molecule type" value="Genomic_DNA"/>
</dbReference>
<dbReference type="Proteomes" id="UP000178776">
    <property type="component" value="Chromosome"/>
</dbReference>
<evidence type="ECO:0000313" key="2">
    <source>
        <dbReference type="Proteomes" id="UP000178776"/>
    </source>
</evidence>
<sequence>MQKAIIDLNVNAIVGIANAGATAEKNQLLLDLPEDFQSADIAEWAYDGKGLVRDPSAFLKQAKSARKARIKLEAAHLIEADDWKLQRAREREAAGWGTLAEVDAALAEREAIRRSSNAAEQAVDALTDAASVQAFVWAVDVAVAAPRRMTHKQFMARFTDAEIQAMLKAFGDNPALRPWWERFTLARDISLDDAVTQNGVQALEAAGLIGKGRAAEVLASGPAAV</sequence>
<evidence type="ECO:0000313" key="1">
    <source>
        <dbReference type="EMBL" id="AOZ52879.1"/>
    </source>
</evidence>
<name>A0A1D9LNR2_9NEIS</name>
<dbReference type="AlphaFoldDB" id="A0A1D9LNR2"/>
<dbReference type="KEGG" id="cvc:BKX93_13290"/>
<gene>
    <name evidence="1" type="ORF">BKX93_13290</name>
</gene>
<organism evidence="1 2">
    <name type="scientific">Chromobacterium vaccinii</name>
    <dbReference type="NCBI Taxonomy" id="1108595"/>
    <lineage>
        <taxon>Bacteria</taxon>
        <taxon>Pseudomonadati</taxon>
        <taxon>Pseudomonadota</taxon>
        <taxon>Betaproteobacteria</taxon>
        <taxon>Neisseriales</taxon>
        <taxon>Chromobacteriaceae</taxon>
        <taxon>Chromobacterium</taxon>
    </lineage>
</organism>
<protein>
    <submittedName>
        <fullName evidence="1">Uncharacterized protein</fullName>
    </submittedName>
</protein>
<dbReference type="RefSeq" id="WP_046157979.1">
    <property type="nucleotide sequence ID" value="NZ_CP017707.1"/>
</dbReference>
<dbReference type="STRING" id="1108595.BKX93_13290"/>
<dbReference type="GeneID" id="68842183"/>
<reference evidence="1 2" key="1">
    <citation type="submission" date="2016-10" db="EMBL/GenBank/DDBJ databases">
        <title>Chromobacterium muskegensis sp. nov., an insecticidal bacterium isolated from Sphagnum bogs.</title>
        <authorList>
            <person name="Sparks M.E."/>
            <person name="Blackburn M.B."/>
            <person name="Gundersen-Rindal D.E."/>
            <person name="Mitchell A."/>
            <person name="Farrar R."/>
            <person name="Kuhar D."/>
        </authorList>
    </citation>
    <scope>NUCLEOTIDE SEQUENCE [LARGE SCALE GENOMIC DNA]</scope>
    <source>
        <strain evidence="1 2">21-1</strain>
    </source>
</reference>